<dbReference type="EMBL" id="CAJNNV010016848">
    <property type="protein sequence ID" value="CAE8604716.1"/>
    <property type="molecule type" value="Genomic_DNA"/>
</dbReference>
<evidence type="ECO:0000313" key="2">
    <source>
        <dbReference type="EMBL" id="CAE8604716.1"/>
    </source>
</evidence>
<sequence length="231" mass="26228">MATELKREHISAADEINNNMAAQPCLHKELKRGMCRLSSMVNHKVFPWVLVLRGNELDDQDPNHLVELHGVPEHVILKYWQDEKASEHVVSFLPLALGLVIFFALMMVGHENPATVQSIEKSIAYDITENANFAFVLPYYIGHKNYQDVNSYADFYSWMNVGFSAIYFQQNNTLSEGSALPSFPLQPKQKKMFLNHNRKIGNVKLSQELIGSHPCVNEQMASAYDLQCSDA</sequence>
<evidence type="ECO:0000256" key="1">
    <source>
        <dbReference type="SAM" id="Phobius"/>
    </source>
</evidence>
<dbReference type="AlphaFoldDB" id="A0A813F3K2"/>
<reference evidence="2" key="1">
    <citation type="submission" date="2021-02" db="EMBL/GenBank/DDBJ databases">
        <authorList>
            <person name="Dougan E. K."/>
            <person name="Rhodes N."/>
            <person name="Thang M."/>
            <person name="Chan C."/>
        </authorList>
    </citation>
    <scope>NUCLEOTIDE SEQUENCE</scope>
</reference>
<dbReference type="Proteomes" id="UP000654075">
    <property type="component" value="Unassembled WGS sequence"/>
</dbReference>
<accession>A0A813F3K2</accession>
<name>A0A813F3K2_POLGL</name>
<keyword evidence="3" id="KW-1185">Reference proteome</keyword>
<keyword evidence="1" id="KW-0472">Membrane</keyword>
<feature type="transmembrane region" description="Helical" evidence="1">
    <location>
        <begin position="89"/>
        <end position="109"/>
    </location>
</feature>
<evidence type="ECO:0000313" key="3">
    <source>
        <dbReference type="Proteomes" id="UP000654075"/>
    </source>
</evidence>
<keyword evidence="1" id="KW-1133">Transmembrane helix</keyword>
<keyword evidence="1" id="KW-0812">Transmembrane</keyword>
<protein>
    <submittedName>
        <fullName evidence="2">Uncharacterized protein</fullName>
    </submittedName>
</protein>
<comment type="caution">
    <text evidence="2">The sequence shown here is derived from an EMBL/GenBank/DDBJ whole genome shotgun (WGS) entry which is preliminary data.</text>
</comment>
<proteinExistence type="predicted"/>
<organism evidence="2 3">
    <name type="scientific">Polarella glacialis</name>
    <name type="common">Dinoflagellate</name>
    <dbReference type="NCBI Taxonomy" id="89957"/>
    <lineage>
        <taxon>Eukaryota</taxon>
        <taxon>Sar</taxon>
        <taxon>Alveolata</taxon>
        <taxon>Dinophyceae</taxon>
        <taxon>Suessiales</taxon>
        <taxon>Suessiaceae</taxon>
        <taxon>Polarella</taxon>
    </lineage>
</organism>
<feature type="non-terminal residue" evidence="2">
    <location>
        <position position="1"/>
    </location>
</feature>
<gene>
    <name evidence="2" type="ORF">PGLA1383_LOCUS22864</name>
</gene>